<dbReference type="InterPro" id="IPR016032">
    <property type="entry name" value="Sig_transdc_resp-reg_C-effctor"/>
</dbReference>
<evidence type="ECO:0000256" key="1">
    <source>
        <dbReference type="ARBA" id="ARBA00023015"/>
    </source>
</evidence>
<sequence length="261" mass="31180">MKKIHPISTDELLSSLDHRNNTQIKYYSFFEEKINSIADHAISTYFWILLNRSEWKIEMVSENIEQFTPTKKDDWIQSFENHFYMELYHPEDREYLNAAFQFAEKTRLSLPDSKRGTLKFNFYGRMRDRNNEYRLVMIKSIGQYINDKNEIEASLVVIYDISHFKIPNLPLFSVIDDSKETQYYKYIEREIKNIEIDVPKISKREKQILELICSGYNTPQIALKLSISYYTVENHKQNLRKKTNTKTSSELVAFVMIHNLI</sequence>
<feature type="domain" description="HTH luxR-type" evidence="4">
    <location>
        <begin position="194"/>
        <end position="259"/>
    </location>
</feature>
<name>A0ABS1QK12_9FLAO</name>
<dbReference type="PRINTS" id="PR00038">
    <property type="entry name" value="HTHLUXR"/>
</dbReference>
<dbReference type="SUPFAM" id="SSF46894">
    <property type="entry name" value="C-terminal effector domain of the bipartite response regulators"/>
    <property type="match status" value="1"/>
</dbReference>
<dbReference type="PANTHER" id="PTHR44688">
    <property type="entry name" value="DNA-BINDING TRANSCRIPTIONAL ACTIVATOR DEVR_DOSR"/>
    <property type="match status" value="1"/>
</dbReference>
<dbReference type="RefSeq" id="WP_202093753.1">
    <property type="nucleotide sequence ID" value="NZ_JAELVM010000003.1"/>
</dbReference>
<dbReference type="Gene3D" id="1.10.10.10">
    <property type="entry name" value="Winged helix-like DNA-binding domain superfamily/Winged helix DNA-binding domain"/>
    <property type="match status" value="1"/>
</dbReference>
<organism evidence="5 6">
    <name type="scientific">Chryseobacterium endalhagicum</name>
    <dbReference type="NCBI Taxonomy" id="2797638"/>
    <lineage>
        <taxon>Bacteria</taxon>
        <taxon>Pseudomonadati</taxon>
        <taxon>Bacteroidota</taxon>
        <taxon>Flavobacteriia</taxon>
        <taxon>Flavobacteriales</taxon>
        <taxon>Weeksellaceae</taxon>
        <taxon>Chryseobacterium group</taxon>
        <taxon>Chryseobacterium</taxon>
    </lineage>
</organism>
<dbReference type="PROSITE" id="PS00622">
    <property type="entry name" value="HTH_LUXR_1"/>
    <property type="match status" value="1"/>
</dbReference>
<keyword evidence="1" id="KW-0805">Transcription regulation</keyword>
<comment type="caution">
    <text evidence="5">The sequence shown here is derived from an EMBL/GenBank/DDBJ whole genome shotgun (WGS) entry which is preliminary data.</text>
</comment>
<dbReference type="CDD" id="cd00130">
    <property type="entry name" value="PAS"/>
    <property type="match status" value="1"/>
</dbReference>
<dbReference type="PROSITE" id="PS50043">
    <property type="entry name" value="HTH_LUXR_2"/>
    <property type="match status" value="1"/>
</dbReference>
<dbReference type="SMART" id="SM00421">
    <property type="entry name" value="HTH_LUXR"/>
    <property type="match status" value="1"/>
</dbReference>
<keyword evidence="2" id="KW-0238">DNA-binding</keyword>
<gene>
    <name evidence="5" type="ORF">JET18_19030</name>
</gene>
<accession>A0ABS1QK12</accession>
<evidence type="ECO:0000313" key="6">
    <source>
        <dbReference type="Proteomes" id="UP000661696"/>
    </source>
</evidence>
<evidence type="ECO:0000259" key="4">
    <source>
        <dbReference type="PROSITE" id="PS50043"/>
    </source>
</evidence>
<dbReference type="InterPro" id="IPR000792">
    <property type="entry name" value="Tscrpt_reg_LuxR_C"/>
</dbReference>
<keyword evidence="6" id="KW-1185">Reference proteome</keyword>
<protein>
    <submittedName>
        <fullName evidence="5">LuxR family transcriptional regulator</fullName>
    </submittedName>
</protein>
<proteinExistence type="predicted"/>
<reference evidence="5 6" key="1">
    <citation type="submission" date="2020-12" db="EMBL/GenBank/DDBJ databases">
        <title>Chryseobacterium endoalhailicus sp. nov., isolated from seed of leguminous plant.</title>
        <authorList>
            <person name="Zhang X."/>
        </authorList>
    </citation>
    <scope>NUCLEOTIDE SEQUENCE [LARGE SCALE GENOMIC DNA]</scope>
    <source>
        <strain evidence="5 6">L7</strain>
    </source>
</reference>
<dbReference type="Proteomes" id="UP000661696">
    <property type="component" value="Unassembled WGS sequence"/>
</dbReference>
<dbReference type="EMBL" id="JAELVM010000003">
    <property type="protein sequence ID" value="MBL1222955.1"/>
    <property type="molecule type" value="Genomic_DNA"/>
</dbReference>
<dbReference type="CDD" id="cd06170">
    <property type="entry name" value="LuxR_C_like"/>
    <property type="match status" value="1"/>
</dbReference>
<dbReference type="InterPro" id="IPR000014">
    <property type="entry name" value="PAS"/>
</dbReference>
<dbReference type="Pfam" id="PF00196">
    <property type="entry name" value="GerE"/>
    <property type="match status" value="1"/>
</dbReference>
<evidence type="ECO:0000256" key="2">
    <source>
        <dbReference type="ARBA" id="ARBA00023125"/>
    </source>
</evidence>
<evidence type="ECO:0000313" key="5">
    <source>
        <dbReference type="EMBL" id="MBL1222955.1"/>
    </source>
</evidence>
<dbReference type="Gene3D" id="3.30.450.20">
    <property type="entry name" value="PAS domain"/>
    <property type="match status" value="1"/>
</dbReference>
<dbReference type="PANTHER" id="PTHR44688:SF16">
    <property type="entry name" value="DNA-BINDING TRANSCRIPTIONAL ACTIVATOR DEVR_DOSR"/>
    <property type="match status" value="1"/>
</dbReference>
<dbReference type="SUPFAM" id="SSF55785">
    <property type="entry name" value="PYP-like sensor domain (PAS domain)"/>
    <property type="match status" value="1"/>
</dbReference>
<dbReference type="InterPro" id="IPR035965">
    <property type="entry name" value="PAS-like_dom_sf"/>
</dbReference>
<dbReference type="InterPro" id="IPR036388">
    <property type="entry name" value="WH-like_DNA-bd_sf"/>
</dbReference>
<evidence type="ECO:0000256" key="3">
    <source>
        <dbReference type="ARBA" id="ARBA00023163"/>
    </source>
</evidence>
<keyword evidence="3" id="KW-0804">Transcription</keyword>